<dbReference type="OrthoDB" id="3070390at2759"/>
<dbReference type="EMBL" id="ML179036">
    <property type="protein sequence ID" value="THV07814.1"/>
    <property type="molecule type" value="Genomic_DNA"/>
</dbReference>
<feature type="compositionally biased region" description="Polar residues" evidence="2">
    <location>
        <begin position="266"/>
        <end position="277"/>
    </location>
</feature>
<protein>
    <submittedName>
        <fullName evidence="3">Uncharacterized protein</fullName>
    </submittedName>
</protein>
<evidence type="ECO:0000256" key="2">
    <source>
        <dbReference type="SAM" id="MobiDB-lite"/>
    </source>
</evidence>
<feature type="region of interest" description="Disordered" evidence="2">
    <location>
        <begin position="600"/>
        <end position="674"/>
    </location>
</feature>
<organism evidence="3 4">
    <name type="scientific">Dendrothele bispora (strain CBS 962.96)</name>
    <dbReference type="NCBI Taxonomy" id="1314807"/>
    <lineage>
        <taxon>Eukaryota</taxon>
        <taxon>Fungi</taxon>
        <taxon>Dikarya</taxon>
        <taxon>Basidiomycota</taxon>
        <taxon>Agaricomycotina</taxon>
        <taxon>Agaricomycetes</taxon>
        <taxon>Agaricomycetidae</taxon>
        <taxon>Agaricales</taxon>
        <taxon>Agaricales incertae sedis</taxon>
        <taxon>Dendrothele</taxon>
    </lineage>
</organism>
<keyword evidence="4" id="KW-1185">Reference proteome</keyword>
<keyword evidence="1" id="KW-0175">Coiled coil</keyword>
<feature type="compositionally biased region" description="Polar residues" evidence="2">
    <location>
        <begin position="149"/>
        <end position="198"/>
    </location>
</feature>
<feature type="compositionally biased region" description="Low complexity" evidence="2">
    <location>
        <begin position="199"/>
        <end position="214"/>
    </location>
</feature>
<feature type="compositionally biased region" description="Basic and acidic residues" evidence="2">
    <location>
        <begin position="398"/>
        <end position="418"/>
    </location>
</feature>
<dbReference type="Proteomes" id="UP000297245">
    <property type="component" value="Unassembled WGS sequence"/>
</dbReference>
<sequence>MHRDSFKDGKQVSLAVTVTYGGSKADKFLPRNLKVTPNIRLLREDLTKLSFPQPKKETIKILVPGQVQFRWLTTIGSTLHKALEMKLDPDNEKAVVNKDQEAMEEASIINLELAYEPSDYLPDDFSEGEEDAHLAKYDNDYDEDPPELSSAQPTQPLSSHTVITNPLSQKLDSSSTSAPPTFSGPMTRTRSISQRKQSQTTQAVTTKATTNTPNPKDKVQVNTTGPPNGPSTISTLETRPPPTAPRRLRSRPVRRVVDSSHPPVSTSTAPNNISTQPNSPPAIVNRSPQGTFLSHPLPPKPVSCMPTPASFHQARTPPYSYPDHPYVNPQITPPPEVVPSTSTRRRHVPTVPTRQSLRLTSGYPYAKRGRSRSPEGHSHRNHHYHQRDRDGSGGSDTDVERMLPYKEKEKEKNEMENEEVVELRRKLAQSEAARKAESDRTARELVRVEDENRELRKEAYKLKDEVEKLDRIRIEYEKRPETMNGRCEYSLVEGVEIMTTPLTPPSSSQQQLERIQHMPSNNNRQEETKRWVRLQALESERDRERERRIEAERVLEAVKRECREPFIVPALLEAFLMVDGVGTEVVENWVNRVSDEESREMGIGMPNASRDDGIFESCSRSRSPSQDDEMLTVSGGDVGTGSMSLKRKRDVLEDGDLRDDLGSDSDLPSPRVGFGRSRAGMGWVSRKRFIPASYVKSEWE</sequence>
<reference evidence="3 4" key="1">
    <citation type="journal article" date="2019" name="Nat. Ecol. Evol.">
        <title>Megaphylogeny resolves global patterns of mushroom evolution.</title>
        <authorList>
            <person name="Varga T."/>
            <person name="Krizsan K."/>
            <person name="Foldi C."/>
            <person name="Dima B."/>
            <person name="Sanchez-Garcia M."/>
            <person name="Sanchez-Ramirez S."/>
            <person name="Szollosi G.J."/>
            <person name="Szarkandi J.G."/>
            <person name="Papp V."/>
            <person name="Albert L."/>
            <person name="Andreopoulos W."/>
            <person name="Angelini C."/>
            <person name="Antonin V."/>
            <person name="Barry K.W."/>
            <person name="Bougher N.L."/>
            <person name="Buchanan P."/>
            <person name="Buyck B."/>
            <person name="Bense V."/>
            <person name="Catcheside P."/>
            <person name="Chovatia M."/>
            <person name="Cooper J."/>
            <person name="Damon W."/>
            <person name="Desjardin D."/>
            <person name="Finy P."/>
            <person name="Geml J."/>
            <person name="Haridas S."/>
            <person name="Hughes K."/>
            <person name="Justo A."/>
            <person name="Karasinski D."/>
            <person name="Kautmanova I."/>
            <person name="Kiss B."/>
            <person name="Kocsube S."/>
            <person name="Kotiranta H."/>
            <person name="LaButti K.M."/>
            <person name="Lechner B.E."/>
            <person name="Liimatainen K."/>
            <person name="Lipzen A."/>
            <person name="Lukacs Z."/>
            <person name="Mihaltcheva S."/>
            <person name="Morgado L.N."/>
            <person name="Niskanen T."/>
            <person name="Noordeloos M.E."/>
            <person name="Ohm R.A."/>
            <person name="Ortiz-Santana B."/>
            <person name="Ovrebo C."/>
            <person name="Racz N."/>
            <person name="Riley R."/>
            <person name="Savchenko A."/>
            <person name="Shiryaev A."/>
            <person name="Soop K."/>
            <person name="Spirin V."/>
            <person name="Szebenyi C."/>
            <person name="Tomsovsky M."/>
            <person name="Tulloss R.E."/>
            <person name="Uehling J."/>
            <person name="Grigoriev I.V."/>
            <person name="Vagvolgyi C."/>
            <person name="Papp T."/>
            <person name="Martin F.M."/>
            <person name="Miettinen O."/>
            <person name="Hibbett D.S."/>
            <person name="Nagy L.G."/>
        </authorList>
    </citation>
    <scope>NUCLEOTIDE SEQUENCE [LARGE SCALE GENOMIC DNA]</scope>
    <source>
        <strain evidence="3 4">CBS 962.96</strain>
    </source>
</reference>
<feature type="coiled-coil region" evidence="1">
    <location>
        <begin position="534"/>
        <end position="561"/>
    </location>
</feature>
<gene>
    <name evidence="3" type="ORF">K435DRAFT_959307</name>
</gene>
<feature type="compositionally biased region" description="Polar residues" evidence="2">
    <location>
        <begin position="220"/>
        <end position="237"/>
    </location>
</feature>
<proteinExistence type="predicted"/>
<name>A0A4S8MZ40_DENBC</name>
<accession>A0A4S8MZ40</accession>
<evidence type="ECO:0000313" key="4">
    <source>
        <dbReference type="Proteomes" id="UP000297245"/>
    </source>
</evidence>
<dbReference type="AlphaFoldDB" id="A0A4S8MZ40"/>
<evidence type="ECO:0000313" key="3">
    <source>
        <dbReference type="EMBL" id="THV07814.1"/>
    </source>
</evidence>
<feature type="region of interest" description="Disordered" evidence="2">
    <location>
        <begin position="137"/>
        <end position="418"/>
    </location>
</feature>
<evidence type="ECO:0000256" key="1">
    <source>
        <dbReference type="SAM" id="Coils"/>
    </source>
</evidence>